<organism evidence="1 2">
    <name type="scientific">Tothia fuscella</name>
    <dbReference type="NCBI Taxonomy" id="1048955"/>
    <lineage>
        <taxon>Eukaryota</taxon>
        <taxon>Fungi</taxon>
        <taxon>Dikarya</taxon>
        <taxon>Ascomycota</taxon>
        <taxon>Pezizomycotina</taxon>
        <taxon>Dothideomycetes</taxon>
        <taxon>Pleosporomycetidae</taxon>
        <taxon>Venturiales</taxon>
        <taxon>Cylindrosympodiaceae</taxon>
        <taxon>Tothia</taxon>
    </lineage>
</organism>
<reference evidence="1" key="1">
    <citation type="journal article" date="2020" name="Stud. Mycol.">
        <title>101 Dothideomycetes genomes: a test case for predicting lifestyles and emergence of pathogens.</title>
        <authorList>
            <person name="Haridas S."/>
            <person name="Albert R."/>
            <person name="Binder M."/>
            <person name="Bloem J."/>
            <person name="Labutti K."/>
            <person name="Salamov A."/>
            <person name="Andreopoulos B."/>
            <person name="Baker S."/>
            <person name="Barry K."/>
            <person name="Bills G."/>
            <person name="Bluhm B."/>
            <person name="Cannon C."/>
            <person name="Castanera R."/>
            <person name="Culley D."/>
            <person name="Daum C."/>
            <person name="Ezra D."/>
            <person name="Gonzalez J."/>
            <person name="Henrissat B."/>
            <person name="Kuo A."/>
            <person name="Liang C."/>
            <person name="Lipzen A."/>
            <person name="Lutzoni F."/>
            <person name="Magnuson J."/>
            <person name="Mondo S."/>
            <person name="Nolan M."/>
            <person name="Ohm R."/>
            <person name="Pangilinan J."/>
            <person name="Park H.-J."/>
            <person name="Ramirez L."/>
            <person name="Alfaro M."/>
            <person name="Sun H."/>
            <person name="Tritt A."/>
            <person name="Yoshinaga Y."/>
            <person name="Zwiers L.-H."/>
            <person name="Turgeon B."/>
            <person name="Goodwin S."/>
            <person name="Spatafora J."/>
            <person name="Crous P."/>
            <person name="Grigoriev I."/>
        </authorList>
    </citation>
    <scope>NUCLEOTIDE SEQUENCE</scope>
    <source>
        <strain evidence="1">CBS 130266</strain>
    </source>
</reference>
<dbReference type="PANTHER" id="PTHR42085:SF1">
    <property type="entry name" value="F-BOX DOMAIN-CONTAINING PROTEIN"/>
    <property type="match status" value="1"/>
</dbReference>
<sequence length="320" mass="36822">MTNTLLLGVVTVGVVVAVHLLHKYWSEKRASKNAPPSRLMSLPAELRNEIYSYLLEPEPTQAPMMRQVAETIMGTPLVNICFTRILAFCRPVLELSPIRLRLPFYTPPRAHSTPTYEHLNRMTLASKQFKSEFMDVYCRIFTFNFTLDASDITHEKPFKIGEETLGRMRKCMLKILATPGIVGAFDPREAPADWLLRDKVFAAMSQMTSLQDMVLSINACGNQLWNPLWLWHFTSQAFKGSPIKAFRRIEFKLEGWTLREPNHLARNPMGEWEWHCSENHCVRVDEETSQPVREFCAALYHECRICDPLPMTDGDETEDA</sequence>
<name>A0A9P4NUD2_9PEZI</name>
<gene>
    <name evidence="1" type="ORF">EJ08DRAFT_696400</name>
</gene>
<comment type="caution">
    <text evidence="1">The sequence shown here is derived from an EMBL/GenBank/DDBJ whole genome shotgun (WGS) entry which is preliminary data.</text>
</comment>
<evidence type="ECO:0000313" key="1">
    <source>
        <dbReference type="EMBL" id="KAF2431608.1"/>
    </source>
</evidence>
<dbReference type="AlphaFoldDB" id="A0A9P4NUD2"/>
<dbReference type="PANTHER" id="PTHR42085">
    <property type="entry name" value="F-BOX DOMAIN-CONTAINING PROTEIN"/>
    <property type="match status" value="1"/>
</dbReference>
<dbReference type="EMBL" id="MU007031">
    <property type="protein sequence ID" value="KAF2431608.1"/>
    <property type="molecule type" value="Genomic_DNA"/>
</dbReference>
<dbReference type="InterPro" id="IPR038883">
    <property type="entry name" value="AN11006-like"/>
</dbReference>
<evidence type="ECO:0000313" key="2">
    <source>
        <dbReference type="Proteomes" id="UP000800235"/>
    </source>
</evidence>
<proteinExistence type="predicted"/>
<dbReference type="OrthoDB" id="62952at2759"/>
<protein>
    <submittedName>
        <fullName evidence="1">Uncharacterized protein</fullName>
    </submittedName>
</protein>
<dbReference type="Proteomes" id="UP000800235">
    <property type="component" value="Unassembled WGS sequence"/>
</dbReference>
<keyword evidence="2" id="KW-1185">Reference proteome</keyword>
<accession>A0A9P4NUD2</accession>